<dbReference type="OrthoDB" id="10415584at2759"/>
<reference evidence="2 3" key="1">
    <citation type="journal article" date="2018" name="Mol. Biol. Evol.">
        <title>Broad Genomic Sampling Reveals a Smut Pathogenic Ancestry of the Fungal Clade Ustilaginomycotina.</title>
        <authorList>
            <person name="Kijpornyongpan T."/>
            <person name="Mondo S.J."/>
            <person name="Barry K."/>
            <person name="Sandor L."/>
            <person name="Lee J."/>
            <person name="Lipzen A."/>
            <person name="Pangilinan J."/>
            <person name="LaButti K."/>
            <person name="Hainaut M."/>
            <person name="Henrissat B."/>
            <person name="Grigoriev I.V."/>
            <person name="Spatafora J.W."/>
            <person name="Aime M.C."/>
        </authorList>
    </citation>
    <scope>NUCLEOTIDE SEQUENCE [LARGE SCALE GENOMIC DNA]</scope>
    <source>
        <strain evidence="2 3">MCA 4658</strain>
    </source>
</reference>
<gene>
    <name evidence="2" type="ORF">IE81DRAFT_320797</name>
</gene>
<evidence type="ECO:0000256" key="1">
    <source>
        <dbReference type="SAM" id="MobiDB-lite"/>
    </source>
</evidence>
<feature type="compositionally biased region" description="Basic and acidic residues" evidence="1">
    <location>
        <begin position="30"/>
        <end position="44"/>
    </location>
</feature>
<organism evidence="2 3">
    <name type="scientific">Ceraceosorus guamensis</name>
    <dbReference type="NCBI Taxonomy" id="1522189"/>
    <lineage>
        <taxon>Eukaryota</taxon>
        <taxon>Fungi</taxon>
        <taxon>Dikarya</taxon>
        <taxon>Basidiomycota</taxon>
        <taxon>Ustilaginomycotina</taxon>
        <taxon>Exobasidiomycetes</taxon>
        <taxon>Ceraceosorales</taxon>
        <taxon>Ceraceosoraceae</taxon>
        <taxon>Ceraceosorus</taxon>
    </lineage>
</organism>
<keyword evidence="3" id="KW-1185">Reference proteome</keyword>
<dbReference type="EMBL" id="KZ819358">
    <property type="protein sequence ID" value="PWN44831.1"/>
    <property type="molecule type" value="Genomic_DNA"/>
</dbReference>
<evidence type="ECO:0000313" key="3">
    <source>
        <dbReference type="Proteomes" id="UP000245783"/>
    </source>
</evidence>
<evidence type="ECO:0008006" key="4">
    <source>
        <dbReference type="Google" id="ProtNLM"/>
    </source>
</evidence>
<dbReference type="GeneID" id="37035010"/>
<feature type="region of interest" description="Disordered" evidence="1">
    <location>
        <begin position="1"/>
        <end position="135"/>
    </location>
</feature>
<feature type="compositionally biased region" description="Acidic residues" evidence="1">
    <location>
        <begin position="45"/>
        <end position="74"/>
    </location>
</feature>
<dbReference type="STRING" id="1522189.A0A316W7X6"/>
<dbReference type="AlphaFoldDB" id="A0A316W7X6"/>
<feature type="compositionally biased region" description="Basic and acidic residues" evidence="1">
    <location>
        <begin position="96"/>
        <end position="109"/>
    </location>
</feature>
<accession>A0A316W7X6</accession>
<proteinExistence type="predicted"/>
<dbReference type="RefSeq" id="XP_025371991.1">
    <property type="nucleotide sequence ID" value="XM_025513140.1"/>
</dbReference>
<evidence type="ECO:0000313" key="2">
    <source>
        <dbReference type="EMBL" id="PWN44831.1"/>
    </source>
</evidence>
<name>A0A316W7X6_9BASI</name>
<protein>
    <recommendedName>
        <fullName evidence="4">Histone chaperone domain-containing protein</fullName>
    </recommendedName>
</protein>
<dbReference type="Proteomes" id="UP000245783">
    <property type="component" value="Unassembled WGS sequence"/>
</dbReference>
<sequence>MSASEVRDIQQAAPDEGGIGQDLPQPDAHAASDVKGKGKGKAAEVVEEEEDDDDDEENESDEEDEDDEDGDETNPLEGLDQSAIMWTGARGTRRAAQKEIDYSSEEAQRKAGLAGGSAEEQEEDDGEFKGEEMEE</sequence>
<dbReference type="InParanoid" id="A0A316W7X6"/>